<gene>
    <name evidence="1" type="ORF">JWS13_00220</name>
</gene>
<keyword evidence="1" id="KW-0614">Plasmid</keyword>
<reference evidence="1 2" key="1">
    <citation type="journal article" date="2021" name="Microbiol. Resour. Announc.">
        <title>Complete Genome Sequences of Two Rhodococcus sp. Strains with Large and Linear Chromosomes, Isolated from Apple Rhizosphere.</title>
        <authorList>
            <person name="Benning S."/>
            <person name="Brugnone N."/>
            <person name="Siani R."/>
            <person name="Kublik S."/>
            <person name="Schloter M."/>
            <person name="Rad V."/>
        </authorList>
    </citation>
    <scope>NUCLEOTIDE SEQUENCE [LARGE SCALE GENOMIC DNA]</scope>
    <source>
        <strain evidence="1 2">R79</strain>
    </source>
</reference>
<accession>A0A974VXV2</accession>
<proteinExistence type="predicted"/>
<dbReference type="EMBL" id="CP070614">
    <property type="protein sequence ID" value="QSE87172.1"/>
    <property type="molecule type" value="Genomic_DNA"/>
</dbReference>
<geneLocation type="plasmid" evidence="1 2">
    <name>unnamed5</name>
</geneLocation>
<protein>
    <submittedName>
        <fullName evidence="1">Uncharacterized protein</fullName>
    </submittedName>
</protein>
<organism evidence="1 2">
    <name type="scientific">Rhodococcus pseudokoreensis</name>
    <dbReference type="NCBI Taxonomy" id="2811421"/>
    <lineage>
        <taxon>Bacteria</taxon>
        <taxon>Bacillati</taxon>
        <taxon>Actinomycetota</taxon>
        <taxon>Actinomycetes</taxon>
        <taxon>Mycobacteriales</taxon>
        <taxon>Nocardiaceae</taxon>
        <taxon>Rhodococcus</taxon>
    </lineage>
</organism>
<dbReference type="RefSeq" id="WP_206003908.1">
    <property type="nucleotide sequence ID" value="NZ_CP070614.1"/>
</dbReference>
<keyword evidence="2" id="KW-1185">Reference proteome</keyword>
<reference evidence="1 2" key="2">
    <citation type="journal article" date="2022" name="Arch. Microbiol.">
        <title>Rhodococcus pseudokoreensis sp. nov. isolated from the rhizosphere of young M26 apple rootstocks.</title>
        <authorList>
            <person name="Kampfer P."/>
            <person name="Glaeser S.P."/>
            <person name="Blom J."/>
            <person name="Wolf J."/>
            <person name="Benning S."/>
            <person name="Schloter M."/>
            <person name="Neumann-Schaal M."/>
        </authorList>
    </citation>
    <scope>NUCLEOTIDE SEQUENCE [LARGE SCALE GENOMIC DNA]</scope>
    <source>
        <strain evidence="1 2">R79</strain>
    </source>
</reference>
<evidence type="ECO:0000313" key="1">
    <source>
        <dbReference type="EMBL" id="QSE87172.1"/>
    </source>
</evidence>
<evidence type="ECO:0000313" key="2">
    <source>
        <dbReference type="Proteomes" id="UP000662986"/>
    </source>
</evidence>
<dbReference type="Proteomes" id="UP000662986">
    <property type="component" value="Plasmid unnamed5"/>
</dbReference>
<sequence>MFGWAAFSADPPVAASRLGQLLVAAGPLVFLPGQFRSPVVFAPTCRRSVAQASPSAT</sequence>
<name>A0A974VXV2_9NOCA</name>